<dbReference type="EMBL" id="HBEM01016370">
    <property type="protein sequence ID" value="CAD8452130.1"/>
    <property type="molecule type" value="Transcribed_RNA"/>
</dbReference>
<evidence type="ECO:0000256" key="2">
    <source>
        <dbReference type="ARBA" id="ARBA00023043"/>
    </source>
</evidence>
<protein>
    <recommendedName>
        <fullName evidence="5">Ankyrin repeat protein</fullName>
    </recommendedName>
</protein>
<keyword evidence="2" id="KW-0040">ANK repeat</keyword>
<dbReference type="PANTHER" id="PTHR24171">
    <property type="entry name" value="ANKYRIN REPEAT DOMAIN-CONTAINING PROTEIN 39-RELATED"/>
    <property type="match status" value="1"/>
</dbReference>
<dbReference type="InterPro" id="IPR036770">
    <property type="entry name" value="Ankyrin_rpt-contain_sf"/>
</dbReference>
<dbReference type="Pfam" id="PF00023">
    <property type="entry name" value="Ank"/>
    <property type="match status" value="1"/>
</dbReference>
<dbReference type="SMART" id="SM00248">
    <property type="entry name" value="ANK"/>
    <property type="match status" value="4"/>
</dbReference>
<dbReference type="SUPFAM" id="SSF48403">
    <property type="entry name" value="Ankyrin repeat"/>
    <property type="match status" value="1"/>
</dbReference>
<gene>
    <name evidence="4" type="ORF">LAMO00422_LOCUS11257</name>
</gene>
<name>A0A7S0DE18_9EUKA</name>
<evidence type="ECO:0000256" key="3">
    <source>
        <dbReference type="SAM" id="MobiDB-lite"/>
    </source>
</evidence>
<feature type="compositionally biased region" description="Polar residues" evidence="3">
    <location>
        <begin position="12"/>
        <end position="21"/>
    </location>
</feature>
<dbReference type="AlphaFoldDB" id="A0A7S0DE18"/>
<keyword evidence="1" id="KW-0677">Repeat</keyword>
<accession>A0A7S0DE18</accession>
<reference evidence="4" key="1">
    <citation type="submission" date="2021-01" db="EMBL/GenBank/DDBJ databases">
        <authorList>
            <person name="Corre E."/>
            <person name="Pelletier E."/>
            <person name="Niang G."/>
            <person name="Scheremetjew M."/>
            <person name="Finn R."/>
            <person name="Kale V."/>
            <person name="Holt S."/>
            <person name="Cochrane G."/>
            <person name="Meng A."/>
            <person name="Brown T."/>
            <person name="Cohen L."/>
        </authorList>
    </citation>
    <scope>NUCLEOTIDE SEQUENCE</scope>
    <source>
        <strain evidence="4">CCMP2058</strain>
    </source>
</reference>
<dbReference type="InterPro" id="IPR002110">
    <property type="entry name" value="Ankyrin_rpt"/>
</dbReference>
<organism evidence="4">
    <name type="scientific">Amorphochlora amoebiformis</name>
    <dbReference type="NCBI Taxonomy" id="1561963"/>
    <lineage>
        <taxon>Eukaryota</taxon>
        <taxon>Sar</taxon>
        <taxon>Rhizaria</taxon>
        <taxon>Cercozoa</taxon>
        <taxon>Chlorarachniophyceae</taxon>
        <taxon>Amorphochlora</taxon>
    </lineage>
</organism>
<evidence type="ECO:0000313" key="4">
    <source>
        <dbReference type="EMBL" id="CAD8452130.1"/>
    </source>
</evidence>
<dbReference type="Gene3D" id="1.25.40.20">
    <property type="entry name" value="Ankyrin repeat-containing domain"/>
    <property type="match status" value="1"/>
</dbReference>
<evidence type="ECO:0008006" key="5">
    <source>
        <dbReference type="Google" id="ProtNLM"/>
    </source>
</evidence>
<sequence length="205" mass="21995">MASKDYYKEVSQGAQTKTSNGYDAEGFDPIADTVGPGIYGGRVKRDEKTGKIVIGKQYQNHNKAPGPIYDGSGYTEMTEALRYGKEAIQKVLKKNPKAINEITTGGATPLHMCGMSQRGQLSTAHIISEGGAVDAVDTYGYTPLHRMASNDLAIGAKALLDAGADAFKKTRCGEDAFSIAAESRAYKVIKVLKEYLDEADSKSKS</sequence>
<evidence type="ECO:0000256" key="1">
    <source>
        <dbReference type="ARBA" id="ARBA00022737"/>
    </source>
</evidence>
<feature type="region of interest" description="Disordered" evidence="3">
    <location>
        <begin position="1"/>
        <end position="22"/>
    </location>
</feature>
<proteinExistence type="predicted"/>